<proteinExistence type="predicted"/>
<protein>
    <submittedName>
        <fullName evidence="1">Uncharacterized protein</fullName>
    </submittedName>
</protein>
<dbReference type="Proteomes" id="UP000294847">
    <property type="component" value="Chromosome 5"/>
</dbReference>
<evidence type="ECO:0000313" key="1">
    <source>
        <dbReference type="EMBL" id="QBZ63295.1"/>
    </source>
</evidence>
<name>A0A4P7NM54_PYROR</name>
<dbReference type="AlphaFoldDB" id="A0A4P7NM54"/>
<reference evidence="1 2" key="1">
    <citation type="journal article" date="2019" name="Mol. Biol. Evol.">
        <title>Blast fungal genomes show frequent chromosomal changes, gene gains and losses, and effector gene turnover.</title>
        <authorList>
            <person name="Gomez Luciano L.B."/>
            <person name="Jason Tsai I."/>
            <person name="Chuma I."/>
            <person name="Tosa Y."/>
            <person name="Chen Y.H."/>
            <person name="Li J.Y."/>
            <person name="Li M.Y."/>
            <person name="Jade Lu M.Y."/>
            <person name="Nakayashiki H."/>
            <person name="Li W.H."/>
        </authorList>
    </citation>
    <scope>NUCLEOTIDE SEQUENCE [LARGE SCALE GENOMIC DNA]</scope>
    <source>
        <strain evidence="1">MZ5-1-6</strain>
    </source>
</reference>
<sequence>MEADSNANSNVAVVLQIRRCQDRGGGSTRASLSPATDQPQADGLFCIIPYIGKDNRPCQDAEAWQFGTWGLVPALYQVNPRGFKQLTDCR</sequence>
<evidence type="ECO:0000313" key="2">
    <source>
        <dbReference type="Proteomes" id="UP000294847"/>
    </source>
</evidence>
<accession>A0A4P7NM54</accession>
<organism evidence="1 2">
    <name type="scientific">Pyricularia oryzae</name>
    <name type="common">Rice blast fungus</name>
    <name type="synonym">Magnaporthe oryzae</name>
    <dbReference type="NCBI Taxonomy" id="318829"/>
    <lineage>
        <taxon>Eukaryota</taxon>
        <taxon>Fungi</taxon>
        <taxon>Dikarya</taxon>
        <taxon>Ascomycota</taxon>
        <taxon>Pezizomycotina</taxon>
        <taxon>Sordariomycetes</taxon>
        <taxon>Sordariomycetidae</taxon>
        <taxon>Magnaporthales</taxon>
        <taxon>Pyriculariaceae</taxon>
        <taxon>Pyricularia</taxon>
    </lineage>
</organism>
<gene>
    <name evidence="1" type="ORF">PoMZ_12192</name>
</gene>
<dbReference type="EMBL" id="CP034208">
    <property type="protein sequence ID" value="QBZ63295.1"/>
    <property type="molecule type" value="Genomic_DNA"/>
</dbReference>